<dbReference type="CDD" id="cd06127">
    <property type="entry name" value="DEDDh"/>
    <property type="match status" value="1"/>
</dbReference>
<dbReference type="InterPro" id="IPR036397">
    <property type="entry name" value="RNaseH_sf"/>
</dbReference>
<evidence type="ECO:0000256" key="3">
    <source>
        <dbReference type="ARBA" id="ARBA00022839"/>
    </source>
</evidence>
<keyword evidence="2" id="KW-0378">Hydrolase</keyword>
<feature type="domain" description="Exonuclease" evidence="5">
    <location>
        <begin position="8"/>
        <end position="187"/>
    </location>
</feature>
<dbReference type="Pfam" id="PF00929">
    <property type="entry name" value="RNase_T"/>
    <property type="match status" value="1"/>
</dbReference>
<organism evidence="6 7">
    <name type="scientific">Actinotalea fermentans</name>
    <dbReference type="NCBI Taxonomy" id="43671"/>
    <lineage>
        <taxon>Bacteria</taxon>
        <taxon>Bacillati</taxon>
        <taxon>Actinomycetota</taxon>
        <taxon>Actinomycetes</taxon>
        <taxon>Micrococcales</taxon>
        <taxon>Cellulomonadaceae</taxon>
        <taxon>Actinotalea</taxon>
    </lineage>
</organism>
<comment type="caution">
    <text evidence="6">The sequence shown here is derived from an EMBL/GenBank/DDBJ whole genome shotgun (WGS) entry which is preliminary data.</text>
</comment>
<dbReference type="InterPro" id="IPR012337">
    <property type="entry name" value="RNaseH-like_sf"/>
</dbReference>
<proteinExistence type="predicted"/>
<evidence type="ECO:0000256" key="4">
    <source>
        <dbReference type="SAM" id="MobiDB-lite"/>
    </source>
</evidence>
<evidence type="ECO:0000259" key="5">
    <source>
        <dbReference type="SMART" id="SM00479"/>
    </source>
</evidence>
<dbReference type="RefSeq" id="WP_146819776.1">
    <property type="nucleotide sequence ID" value="NZ_BJYK01000009.1"/>
</dbReference>
<evidence type="ECO:0000313" key="6">
    <source>
        <dbReference type="EMBL" id="GEN80780.1"/>
    </source>
</evidence>
<keyword evidence="7" id="KW-1185">Reference proteome</keyword>
<dbReference type="PANTHER" id="PTHR30231">
    <property type="entry name" value="DNA POLYMERASE III SUBUNIT EPSILON"/>
    <property type="match status" value="1"/>
</dbReference>
<dbReference type="Proteomes" id="UP000321484">
    <property type="component" value="Unassembled WGS sequence"/>
</dbReference>
<reference evidence="6 7" key="1">
    <citation type="submission" date="2019-07" db="EMBL/GenBank/DDBJ databases">
        <title>Whole genome shotgun sequence of Actinotalea fermentans NBRC 105374.</title>
        <authorList>
            <person name="Hosoyama A."/>
            <person name="Uohara A."/>
            <person name="Ohji S."/>
            <person name="Ichikawa N."/>
        </authorList>
    </citation>
    <scope>NUCLEOTIDE SEQUENCE [LARGE SCALE GENOMIC DNA]</scope>
    <source>
        <strain evidence="6 7">NBRC 105374</strain>
    </source>
</reference>
<dbReference type="SUPFAM" id="SSF53098">
    <property type="entry name" value="Ribonuclease H-like"/>
    <property type="match status" value="1"/>
</dbReference>
<gene>
    <name evidence="6" type="ORF">AFE02nite_25140</name>
</gene>
<dbReference type="OrthoDB" id="9791657at2"/>
<dbReference type="NCBIfam" id="NF005927">
    <property type="entry name" value="PRK07942.1"/>
    <property type="match status" value="1"/>
</dbReference>
<dbReference type="InterPro" id="IPR013520">
    <property type="entry name" value="Ribonucl_H"/>
</dbReference>
<accession>A0A511YZZ1</accession>
<dbReference type="GO" id="GO:0008408">
    <property type="term" value="F:3'-5' exonuclease activity"/>
    <property type="evidence" value="ECO:0007669"/>
    <property type="project" value="TreeGrafter"/>
</dbReference>
<evidence type="ECO:0000256" key="1">
    <source>
        <dbReference type="ARBA" id="ARBA00022722"/>
    </source>
</evidence>
<dbReference type="SMART" id="SM00479">
    <property type="entry name" value="EXOIII"/>
    <property type="match status" value="1"/>
</dbReference>
<dbReference type="AlphaFoldDB" id="A0A511YZZ1"/>
<dbReference type="PANTHER" id="PTHR30231:SF4">
    <property type="entry name" value="PROTEIN NEN2"/>
    <property type="match status" value="1"/>
</dbReference>
<feature type="region of interest" description="Disordered" evidence="4">
    <location>
        <begin position="246"/>
        <end position="272"/>
    </location>
</feature>
<evidence type="ECO:0000256" key="2">
    <source>
        <dbReference type="ARBA" id="ARBA00022801"/>
    </source>
</evidence>
<protein>
    <submittedName>
        <fullName evidence="6">DNA polymerase III subunit epsilon</fullName>
    </submittedName>
</protein>
<dbReference type="GO" id="GO:0005829">
    <property type="term" value="C:cytosol"/>
    <property type="evidence" value="ECO:0007669"/>
    <property type="project" value="TreeGrafter"/>
</dbReference>
<keyword evidence="3" id="KW-0269">Exonuclease</keyword>
<dbReference type="Gene3D" id="3.30.420.10">
    <property type="entry name" value="Ribonuclease H-like superfamily/Ribonuclease H"/>
    <property type="match status" value="1"/>
</dbReference>
<dbReference type="GO" id="GO:0003676">
    <property type="term" value="F:nucleic acid binding"/>
    <property type="evidence" value="ECO:0007669"/>
    <property type="project" value="InterPro"/>
</dbReference>
<name>A0A511YZZ1_9CELL</name>
<dbReference type="EMBL" id="BJYK01000009">
    <property type="protein sequence ID" value="GEN80780.1"/>
    <property type="molecule type" value="Genomic_DNA"/>
</dbReference>
<sequence>MTSWADGPLVGFDTETTGVDVGGDRIVTAAVVRRAGGRTLARTWLIDPGVEIPDGAAAIHGITTEHARAHGRPPAAALEEIADALSGALLRGEPVVAYNASFDLTLLDAELRRHGLRTLPERLARDVRVVVDPLVLDRWLDTYRPGKRRLGDLCAHYGVATGALHSADDDVVATLDVLAAICARHPGLRRAVPERLHDAQARAHRRWAEGFNAWRAGQGLTGPGAELEWPVRTDVLSTDAPSTVAAPVGAAPATPAQVPTTQVPTTALPVPA</sequence>
<keyword evidence="1" id="KW-0540">Nuclease</keyword>
<evidence type="ECO:0000313" key="7">
    <source>
        <dbReference type="Proteomes" id="UP000321484"/>
    </source>
</evidence>